<keyword evidence="1" id="KW-0472">Membrane</keyword>
<dbReference type="InterPro" id="IPR012337">
    <property type="entry name" value="RNaseH-like_sf"/>
</dbReference>
<dbReference type="GO" id="GO:0016787">
    <property type="term" value="F:hydrolase activity"/>
    <property type="evidence" value="ECO:0007669"/>
    <property type="project" value="UniProtKB-KW"/>
</dbReference>
<keyword evidence="1" id="KW-1133">Transmembrane helix</keyword>
<sequence>MVTIVGFDVGKDVGIIVARVFYRNIIVLTTFVDFRVSMKRLLMLRNNIKGPIIFVVGLPITMCYKFSNKTKYIIDLCNVFRTTFKLPVVFQNEMLTSKLNSPWNKNVVSSWLILNRFLSRLNINVVINNVHVKHDSF</sequence>
<dbReference type="InterPro" id="IPR037027">
    <property type="entry name" value="YqgF/RNaseH-like_dom_sf"/>
</dbReference>
<dbReference type="SUPFAM" id="SSF53098">
    <property type="entry name" value="Ribonuclease H-like"/>
    <property type="match status" value="1"/>
</dbReference>
<dbReference type="Proteomes" id="UP000228684">
    <property type="component" value="Unassembled WGS sequence"/>
</dbReference>
<dbReference type="EMBL" id="NXGM01000006">
    <property type="protein sequence ID" value="PIM95606.1"/>
    <property type="molecule type" value="Genomic_DNA"/>
</dbReference>
<protein>
    <submittedName>
        <fullName evidence="2">Pre-16S rRNA nuclease</fullName>
        <ecNumber evidence="2">3.1.-.-</ecNumber>
    </submittedName>
</protein>
<feature type="transmembrane region" description="Helical" evidence="1">
    <location>
        <begin position="20"/>
        <end position="38"/>
    </location>
</feature>
<dbReference type="EC" id="3.1.-.-" evidence="2"/>
<keyword evidence="3" id="KW-1185">Reference proteome</keyword>
<gene>
    <name evidence="2" type="primary">yqgF</name>
    <name evidence="2" type="ORF">magneo_56</name>
</gene>
<evidence type="ECO:0000313" key="2">
    <source>
        <dbReference type="EMBL" id="PIM95606.1"/>
    </source>
</evidence>
<keyword evidence="2" id="KW-0378">Hydrolase</keyword>
<accession>A0ABX4MG81</accession>
<organism evidence="2 3">
    <name type="scientific">Candidatus Hodgkinia cicadicola</name>
    <dbReference type="NCBI Taxonomy" id="573658"/>
    <lineage>
        <taxon>Bacteria</taxon>
        <taxon>Pseudomonadati</taxon>
        <taxon>Pseudomonadota</taxon>
        <taxon>Alphaproteobacteria</taxon>
        <taxon>Hyphomicrobiales</taxon>
        <taxon>Candidatus Hodgkinia</taxon>
    </lineage>
</organism>
<keyword evidence="1" id="KW-0812">Transmembrane</keyword>
<name>A0ABX4MG81_9HYPH</name>
<evidence type="ECO:0000256" key="1">
    <source>
        <dbReference type="SAM" id="Phobius"/>
    </source>
</evidence>
<evidence type="ECO:0000313" key="3">
    <source>
        <dbReference type="Proteomes" id="UP000228684"/>
    </source>
</evidence>
<dbReference type="Gene3D" id="3.30.420.140">
    <property type="entry name" value="YqgF/RNase H-like domain"/>
    <property type="match status" value="1"/>
</dbReference>
<reference evidence="2" key="1">
    <citation type="submission" date="2017-09" db="EMBL/GenBank/DDBJ databases">
        <authorList>
            <person name="Campbell M.A."/>
            <person name="Lukasik P."/>
            <person name="Simon C."/>
            <person name="McCutcheon J.P."/>
        </authorList>
    </citation>
    <scope>NUCLEOTIDE SEQUENCE [LARGE SCALE GENOMIC DNA]</scope>
    <source>
        <strain evidence="2">MAGNEO</strain>
    </source>
</reference>
<proteinExistence type="predicted"/>
<comment type="caution">
    <text evidence="2">The sequence shown here is derived from an EMBL/GenBank/DDBJ whole genome shotgun (WGS) entry which is preliminary data.</text>
</comment>